<name>A0ABY9TF85_9GAMM</name>
<dbReference type="InterPro" id="IPR036259">
    <property type="entry name" value="MFS_trans_sf"/>
</dbReference>
<feature type="transmembrane region" description="Helical" evidence="9">
    <location>
        <begin position="87"/>
        <end position="108"/>
    </location>
</feature>
<evidence type="ECO:0000256" key="2">
    <source>
        <dbReference type="ARBA" id="ARBA00022448"/>
    </source>
</evidence>
<keyword evidence="4 8" id="KW-0812">Transmembrane</keyword>
<dbReference type="PANTHER" id="PTHR23517:SF15">
    <property type="entry name" value="PROTON-DEPENDENT OLIGOPEPTIDE FAMILY TRANSPORT PROTEIN"/>
    <property type="match status" value="1"/>
</dbReference>
<accession>A0ABY9TF85</accession>
<comment type="similarity">
    <text evidence="8">Belongs to the major facilitator superfamily. Proton-dependent oligopeptide transporter (POT/PTR) (TC 2.A.17) family.</text>
</comment>
<keyword evidence="7 9" id="KW-0472">Membrane</keyword>
<dbReference type="PROSITE" id="PS50850">
    <property type="entry name" value="MFS"/>
    <property type="match status" value="1"/>
</dbReference>
<feature type="transmembrane region" description="Helical" evidence="9">
    <location>
        <begin position="114"/>
        <end position="130"/>
    </location>
</feature>
<feature type="transmembrane region" description="Helical" evidence="9">
    <location>
        <begin position="284"/>
        <end position="305"/>
    </location>
</feature>
<dbReference type="PROSITE" id="PS01023">
    <property type="entry name" value="PTR2_2"/>
    <property type="match status" value="1"/>
</dbReference>
<evidence type="ECO:0000313" key="12">
    <source>
        <dbReference type="Proteomes" id="UP001248581"/>
    </source>
</evidence>
<keyword evidence="6 9" id="KW-1133">Transmembrane helix</keyword>
<dbReference type="SUPFAM" id="SSF103473">
    <property type="entry name" value="MFS general substrate transporter"/>
    <property type="match status" value="1"/>
</dbReference>
<comment type="subcellular location">
    <subcellularLocation>
        <location evidence="1">Cell membrane</location>
        <topology evidence="1">Multi-pass membrane protein</topology>
    </subcellularLocation>
    <subcellularLocation>
        <location evidence="8">Membrane</location>
        <topology evidence="8">Multi-pass membrane protein</topology>
    </subcellularLocation>
</comment>
<dbReference type="InterPro" id="IPR020846">
    <property type="entry name" value="MFS_dom"/>
</dbReference>
<dbReference type="PANTHER" id="PTHR23517">
    <property type="entry name" value="RESISTANCE PROTEIN MDTM, PUTATIVE-RELATED-RELATED"/>
    <property type="match status" value="1"/>
</dbReference>
<keyword evidence="3" id="KW-1003">Cell membrane</keyword>
<dbReference type="InterPro" id="IPR005279">
    <property type="entry name" value="Dipep/tripep_permease"/>
</dbReference>
<evidence type="ECO:0000256" key="4">
    <source>
        <dbReference type="ARBA" id="ARBA00022692"/>
    </source>
</evidence>
<feature type="domain" description="Major facilitator superfamily (MFS) profile" evidence="10">
    <location>
        <begin position="16"/>
        <end position="444"/>
    </location>
</feature>
<feature type="transmembrane region" description="Helical" evidence="9">
    <location>
        <begin position="180"/>
        <end position="202"/>
    </location>
</feature>
<evidence type="ECO:0000256" key="5">
    <source>
        <dbReference type="ARBA" id="ARBA00022856"/>
    </source>
</evidence>
<sequence>MNQSSTILGHPKGLFLLFGTEMWERFSYYGMRAILVLYLVATVESGGFGWSNAEALSLYGWFTMAVYLTPVLGGWIADNVLGQRKSIIIGGLLMAAGHFTLGTPQAMLGDNAENAFYLGLVLLCCGNGLFKPNISTLVGDLYEQGDVRRDSAFTIFYMGINIGAFIAPLAIGYVGEKIDWQLGFIFAGVGMLISVAMQLTLARRYLGDIGLKPSAHGISSTGEGAAKDKPLTAEERDRVKVIVIMSIVSIVFWVGYEQAGGLLNIYAKDFTDRNIFGWEMPASWLQAVSAFFVIAFAPIFASIWTKLGDKQPPSPKKFAYSLLFVGVGFLFMVAATLQQGGDLEAKVSVLYLIMTYLFLVFGELCISPIGLSLVSKLAPIKYLSLLMGVWFACSAIANKVAGVVGGFIGEGQEQINNAFGIFAGLTVSGFVAGIAVFFMADKLVDWMHGAEDTAHVEHSELDQDPV</sequence>
<gene>
    <name evidence="11" type="ORF">RI845_12855</name>
</gene>
<dbReference type="Proteomes" id="UP001248581">
    <property type="component" value="Chromosome"/>
</dbReference>
<feature type="transmembrane region" description="Helical" evidence="9">
    <location>
        <begin position="420"/>
        <end position="440"/>
    </location>
</feature>
<feature type="transmembrane region" description="Helical" evidence="9">
    <location>
        <begin position="349"/>
        <end position="371"/>
    </location>
</feature>
<dbReference type="RefSeq" id="WP_348386566.1">
    <property type="nucleotide sequence ID" value="NZ_CP134146.1"/>
</dbReference>
<dbReference type="Gene3D" id="1.20.1250.20">
    <property type="entry name" value="MFS general substrate transporter like domains"/>
    <property type="match status" value="2"/>
</dbReference>
<protein>
    <submittedName>
        <fullName evidence="11">Peptide MFS transporter</fullName>
    </submittedName>
</protein>
<feature type="transmembrane region" description="Helical" evidence="9">
    <location>
        <begin position="239"/>
        <end position="256"/>
    </location>
</feature>
<evidence type="ECO:0000256" key="6">
    <source>
        <dbReference type="ARBA" id="ARBA00022989"/>
    </source>
</evidence>
<dbReference type="InterPro" id="IPR050171">
    <property type="entry name" value="MFS_Transporters"/>
</dbReference>
<dbReference type="NCBIfam" id="TIGR00924">
    <property type="entry name" value="yjdL_sub1_fam"/>
    <property type="match status" value="2"/>
</dbReference>
<evidence type="ECO:0000256" key="1">
    <source>
        <dbReference type="ARBA" id="ARBA00004651"/>
    </source>
</evidence>
<evidence type="ECO:0000313" key="11">
    <source>
        <dbReference type="EMBL" id="WNC67407.1"/>
    </source>
</evidence>
<keyword evidence="5" id="KW-0653">Protein transport</keyword>
<keyword evidence="5" id="KW-0571">Peptide transport</keyword>
<keyword evidence="2 8" id="KW-0813">Transport</keyword>
<evidence type="ECO:0000256" key="8">
    <source>
        <dbReference type="RuleBase" id="RU003755"/>
    </source>
</evidence>
<organism evidence="11 12">
    <name type="scientific">Thalassotalea nanhaiensis</name>
    <dbReference type="NCBI Taxonomy" id="3065648"/>
    <lineage>
        <taxon>Bacteria</taxon>
        <taxon>Pseudomonadati</taxon>
        <taxon>Pseudomonadota</taxon>
        <taxon>Gammaproteobacteria</taxon>
        <taxon>Alteromonadales</taxon>
        <taxon>Colwelliaceae</taxon>
        <taxon>Thalassotalea</taxon>
    </lineage>
</organism>
<keyword evidence="12" id="KW-1185">Reference proteome</keyword>
<evidence type="ECO:0000259" key="10">
    <source>
        <dbReference type="PROSITE" id="PS50850"/>
    </source>
</evidence>
<dbReference type="Pfam" id="PF00854">
    <property type="entry name" value="PTR2"/>
    <property type="match status" value="2"/>
</dbReference>
<evidence type="ECO:0000256" key="7">
    <source>
        <dbReference type="ARBA" id="ARBA00023136"/>
    </source>
</evidence>
<feature type="transmembrane region" description="Helical" evidence="9">
    <location>
        <begin position="29"/>
        <end position="50"/>
    </location>
</feature>
<evidence type="ECO:0000256" key="3">
    <source>
        <dbReference type="ARBA" id="ARBA00022475"/>
    </source>
</evidence>
<dbReference type="CDD" id="cd17346">
    <property type="entry name" value="MFS_DtpA_like"/>
    <property type="match status" value="1"/>
</dbReference>
<feature type="transmembrane region" description="Helical" evidence="9">
    <location>
        <begin position="151"/>
        <end position="174"/>
    </location>
</feature>
<evidence type="ECO:0000256" key="9">
    <source>
        <dbReference type="SAM" id="Phobius"/>
    </source>
</evidence>
<dbReference type="InterPro" id="IPR000109">
    <property type="entry name" value="POT_fam"/>
</dbReference>
<feature type="transmembrane region" description="Helical" evidence="9">
    <location>
        <begin position="317"/>
        <end position="337"/>
    </location>
</feature>
<feature type="transmembrane region" description="Helical" evidence="9">
    <location>
        <begin position="56"/>
        <end position="75"/>
    </location>
</feature>
<proteinExistence type="inferred from homology"/>
<dbReference type="InterPro" id="IPR018456">
    <property type="entry name" value="PTR2_symporter_CS"/>
</dbReference>
<reference evidence="12" key="1">
    <citation type="submission" date="2023-09" db="EMBL/GenBank/DDBJ databases">
        <authorList>
            <person name="Li S."/>
            <person name="Li X."/>
            <person name="Zhang C."/>
            <person name="Zhao Z."/>
        </authorList>
    </citation>
    <scope>NUCLEOTIDE SEQUENCE [LARGE SCALE GENOMIC DNA]</scope>
    <source>
        <strain evidence="12">SQ345</strain>
    </source>
</reference>
<dbReference type="EMBL" id="CP134146">
    <property type="protein sequence ID" value="WNC67407.1"/>
    <property type="molecule type" value="Genomic_DNA"/>
</dbReference>
<feature type="transmembrane region" description="Helical" evidence="9">
    <location>
        <begin position="383"/>
        <end position="408"/>
    </location>
</feature>